<dbReference type="Proteomes" id="UP001556098">
    <property type="component" value="Unassembled WGS sequence"/>
</dbReference>
<proteinExistence type="predicted"/>
<protein>
    <submittedName>
        <fullName evidence="2">Uncharacterized protein</fullName>
    </submittedName>
</protein>
<evidence type="ECO:0000313" key="2">
    <source>
        <dbReference type="EMBL" id="MEW9922484.1"/>
    </source>
</evidence>
<sequence>TSSCSTWNYIPPNDATGLSRCVIHLAFGWFATDFLLIFFCSLLGSFGSSESFHQMTGKLLSAATHVWLAARQSPLLRCNDRL</sequence>
<evidence type="ECO:0000256" key="1">
    <source>
        <dbReference type="SAM" id="Phobius"/>
    </source>
</evidence>
<organism evidence="2 3">
    <name type="scientific">Sulfitobacter sediminis</name>
    <dbReference type="NCBI Taxonomy" id="3234186"/>
    <lineage>
        <taxon>Bacteria</taxon>
        <taxon>Pseudomonadati</taxon>
        <taxon>Pseudomonadota</taxon>
        <taxon>Alphaproteobacteria</taxon>
        <taxon>Rhodobacterales</taxon>
        <taxon>Roseobacteraceae</taxon>
        <taxon>Sulfitobacter</taxon>
    </lineage>
</organism>
<name>A0ABV3RUD8_9RHOB</name>
<keyword evidence="1" id="KW-0472">Membrane</keyword>
<feature type="non-terminal residue" evidence="2">
    <location>
        <position position="1"/>
    </location>
</feature>
<dbReference type="RefSeq" id="WP_367880172.1">
    <property type="nucleotide sequence ID" value="NZ_JBFNXX010000069.1"/>
</dbReference>
<keyword evidence="1" id="KW-1133">Transmembrane helix</keyword>
<gene>
    <name evidence="2" type="ORF">AB2B41_23050</name>
</gene>
<comment type="caution">
    <text evidence="2">The sequence shown here is derived from an EMBL/GenBank/DDBJ whole genome shotgun (WGS) entry which is preliminary data.</text>
</comment>
<reference evidence="2 3" key="1">
    <citation type="submission" date="2024-07" db="EMBL/GenBank/DDBJ databases">
        <title>Marimonas sp.nov., isolated from tidal-flat sediment.</title>
        <authorList>
            <person name="Jayan J.N."/>
            <person name="Lee S.S."/>
        </authorList>
    </citation>
    <scope>NUCLEOTIDE SEQUENCE [LARGE SCALE GENOMIC DNA]</scope>
    <source>
        <strain evidence="2 3">MJW-29</strain>
    </source>
</reference>
<dbReference type="EMBL" id="JBFNXX010000069">
    <property type="protein sequence ID" value="MEW9922484.1"/>
    <property type="molecule type" value="Genomic_DNA"/>
</dbReference>
<feature type="transmembrane region" description="Helical" evidence="1">
    <location>
        <begin position="22"/>
        <end position="46"/>
    </location>
</feature>
<keyword evidence="1" id="KW-0812">Transmembrane</keyword>
<evidence type="ECO:0000313" key="3">
    <source>
        <dbReference type="Proteomes" id="UP001556098"/>
    </source>
</evidence>
<accession>A0ABV3RUD8</accession>
<keyword evidence="3" id="KW-1185">Reference proteome</keyword>